<dbReference type="eggNOG" id="COG2755">
    <property type="taxonomic scope" value="Bacteria"/>
</dbReference>
<dbReference type="InterPro" id="IPR013830">
    <property type="entry name" value="SGNH_hydro"/>
</dbReference>
<dbReference type="HOGENOM" id="CLU_050180_0_0_11"/>
<dbReference type="EMBL" id="CP001737">
    <property type="protein sequence ID" value="ACV80710.1"/>
    <property type="molecule type" value="Genomic_DNA"/>
</dbReference>
<dbReference type="SUPFAM" id="SSF52266">
    <property type="entry name" value="SGNH hydrolase"/>
    <property type="match status" value="1"/>
</dbReference>
<dbReference type="OrthoDB" id="9804395at2"/>
<evidence type="ECO:0000313" key="3">
    <source>
        <dbReference type="EMBL" id="ACV80710.1"/>
    </source>
</evidence>
<dbReference type="InterPro" id="IPR036514">
    <property type="entry name" value="SGNH_hydro_sf"/>
</dbReference>
<sequence length="348" mass="35829">MSIFPTRASGSAVGQAASITGPGKLAGRPRPSAGRGVAAVAGLGLLAGFSSAVVGLLGQAWTTSRSIERAAVAAALADGTLVPPVLPNATDAQQRVADHLVHVRLPQGDGVYLADGRLLQSDLDVENGDPVRPAPSPPLTVVFLGDSTSVGYGTHSADELPGVIIARGVARHLTCPVHLRSHGLTGARTADLPRQLELGLADDPDLVVILVGANDLRDMVPPWRSAAQLGQSVRALTTRGIPVVVGTCPDFGVITAIPQPLRSVLSAWSLRLAAMQERSVTDGGGRPVALARLVSPQFVGHPDLFAADRFHPSGAGYDRAMQVLLPAAIAELERADSAADPEPRSLAG</sequence>
<evidence type="ECO:0000259" key="2">
    <source>
        <dbReference type="Pfam" id="PF13472"/>
    </source>
</evidence>
<evidence type="ECO:0000256" key="1">
    <source>
        <dbReference type="SAM" id="MobiDB-lite"/>
    </source>
</evidence>
<reference evidence="4" key="1">
    <citation type="submission" date="2009-09" db="EMBL/GenBank/DDBJ databases">
        <title>The complete genome of Nakamurella multipartita DSM 44233.</title>
        <authorList>
            <consortium name="US DOE Joint Genome Institute (JGI-PGF)"/>
            <person name="Lucas S."/>
            <person name="Copeland A."/>
            <person name="Lapidus A."/>
            <person name="Glavina del Rio T."/>
            <person name="Dalin E."/>
            <person name="Tice H."/>
            <person name="Bruce D."/>
            <person name="Goodwin L."/>
            <person name="Pitluck S."/>
            <person name="Kyrpides N."/>
            <person name="Mavromatis K."/>
            <person name="Ivanova N."/>
            <person name="Ovchinnikova G."/>
            <person name="Sims D."/>
            <person name="Meincke L."/>
            <person name="Brettin T."/>
            <person name="Detter J.C."/>
            <person name="Han C."/>
            <person name="Larimer F."/>
            <person name="Land M."/>
            <person name="Hauser L."/>
            <person name="Markowitz V."/>
            <person name="Cheng J.-F."/>
            <person name="Hugenholtz P."/>
            <person name="Woyke T."/>
            <person name="Wu D."/>
            <person name="Klenk H.-P."/>
            <person name="Eisen J.A."/>
        </authorList>
    </citation>
    <scope>NUCLEOTIDE SEQUENCE [LARGE SCALE GENOMIC DNA]</scope>
    <source>
        <strain evidence="4">ATCC 700099 / DSM 44233 / CIP 104796 / JCM 9543 / NBRC 105858 / Y-104</strain>
    </source>
</reference>
<dbReference type="InterPro" id="IPR051532">
    <property type="entry name" value="Ester_Hydrolysis_Enzymes"/>
</dbReference>
<keyword evidence="4" id="KW-1185">Reference proteome</keyword>
<feature type="region of interest" description="Disordered" evidence="1">
    <location>
        <begin position="1"/>
        <end position="31"/>
    </location>
</feature>
<dbReference type="GO" id="GO:0004622">
    <property type="term" value="F:phosphatidylcholine lysophospholipase activity"/>
    <property type="evidence" value="ECO:0007669"/>
    <property type="project" value="TreeGrafter"/>
</dbReference>
<protein>
    <submittedName>
        <fullName evidence="3">Lipolytic protein G-D-S-L family</fullName>
    </submittedName>
</protein>
<gene>
    <name evidence="3" type="ordered locus">Namu_4423</name>
</gene>
<evidence type="ECO:0000313" key="4">
    <source>
        <dbReference type="Proteomes" id="UP000002218"/>
    </source>
</evidence>
<dbReference type="PANTHER" id="PTHR30383">
    <property type="entry name" value="THIOESTERASE 1/PROTEASE 1/LYSOPHOSPHOLIPASE L1"/>
    <property type="match status" value="1"/>
</dbReference>
<dbReference type="Pfam" id="PF13472">
    <property type="entry name" value="Lipase_GDSL_2"/>
    <property type="match status" value="1"/>
</dbReference>
<dbReference type="InParanoid" id="C8XKQ3"/>
<proteinExistence type="predicted"/>
<dbReference type="KEGG" id="nml:Namu_4423"/>
<dbReference type="AlphaFoldDB" id="C8XKQ3"/>
<dbReference type="PANTHER" id="PTHR30383:SF5">
    <property type="entry name" value="SGNH HYDROLASE-TYPE ESTERASE DOMAIN-CONTAINING PROTEIN"/>
    <property type="match status" value="1"/>
</dbReference>
<dbReference type="Gene3D" id="3.40.50.1110">
    <property type="entry name" value="SGNH hydrolase"/>
    <property type="match status" value="1"/>
</dbReference>
<reference evidence="3 4" key="2">
    <citation type="journal article" date="2010" name="Stand. Genomic Sci.">
        <title>Complete genome sequence of Nakamurella multipartita type strain (Y-104).</title>
        <authorList>
            <person name="Tice H."/>
            <person name="Mayilraj S."/>
            <person name="Sims D."/>
            <person name="Lapidus A."/>
            <person name="Nolan M."/>
            <person name="Lucas S."/>
            <person name="Glavina Del Rio T."/>
            <person name="Copeland A."/>
            <person name="Cheng J.F."/>
            <person name="Meincke L."/>
            <person name="Bruce D."/>
            <person name="Goodwin L."/>
            <person name="Pitluck S."/>
            <person name="Ivanova N."/>
            <person name="Mavromatis K."/>
            <person name="Ovchinnikova G."/>
            <person name="Pati A."/>
            <person name="Chen A."/>
            <person name="Palaniappan K."/>
            <person name="Land M."/>
            <person name="Hauser L."/>
            <person name="Chang Y.J."/>
            <person name="Jeffries C.D."/>
            <person name="Detter J.C."/>
            <person name="Brettin T."/>
            <person name="Rohde M."/>
            <person name="Goker M."/>
            <person name="Bristow J."/>
            <person name="Eisen J.A."/>
            <person name="Markowitz V."/>
            <person name="Hugenholtz P."/>
            <person name="Kyrpides N.C."/>
            <person name="Klenk H.P."/>
            <person name="Chen F."/>
        </authorList>
    </citation>
    <scope>NUCLEOTIDE SEQUENCE [LARGE SCALE GENOMIC DNA]</scope>
    <source>
        <strain evidence="4">ATCC 700099 / DSM 44233 / CIP 104796 / JCM 9543 / NBRC 105858 / Y-104</strain>
    </source>
</reference>
<name>C8XKQ3_NAKMY</name>
<accession>C8XKQ3</accession>
<dbReference type="STRING" id="479431.Namu_4423"/>
<organism evidence="3 4">
    <name type="scientific">Nakamurella multipartita (strain ATCC 700099 / DSM 44233 / CIP 104796 / JCM 9543 / NBRC 105858 / Y-104)</name>
    <name type="common">Microsphaera multipartita</name>
    <dbReference type="NCBI Taxonomy" id="479431"/>
    <lineage>
        <taxon>Bacteria</taxon>
        <taxon>Bacillati</taxon>
        <taxon>Actinomycetota</taxon>
        <taxon>Actinomycetes</taxon>
        <taxon>Nakamurellales</taxon>
        <taxon>Nakamurellaceae</taxon>
        <taxon>Nakamurella</taxon>
    </lineage>
</organism>
<dbReference type="RefSeq" id="WP_015749532.1">
    <property type="nucleotide sequence ID" value="NC_013235.1"/>
</dbReference>
<dbReference type="Proteomes" id="UP000002218">
    <property type="component" value="Chromosome"/>
</dbReference>
<feature type="domain" description="SGNH hydrolase-type esterase" evidence="2">
    <location>
        <begin position="143"/>
        <end position="319"/>
    </location>
</feature>
<dbReference type="CDD" id="cd01836">
    <property type="entry name" value="FeeA_FeeB_like"/>
    <property type="match status" value="1"/>
</dbReference>